<protein>
    <recommendedName>
        <fullName evidence="4">Secreted protein</fullName>
    </recommendedName>
</protein>
<dbReference type="EMBL" id="KZ825123">
    <property type="protein sequence ID" value="PYI20705.1"/>
    <property type="molecule type" value="Genomic_DNA"/>
</dbReference>
<gene>
    <name evidence="2" type="ORF">BO99DRAFT_401609</name>
</gene>
<name>A0A2V5H8P9_ASPV1</name>
<evidence type="ECO:0000313" key="2">
    <source>
        <dbReference type="EMBL" id="PYI20705.1"/>
    </source>
</evidence>
<dbReference type="Proteomes" id="UP000249829">
    <property type="component" value="Unassembled WGS sequence"/>
</dbReference>
<keyword evidence="1" id="KW-0732">Signal</keyword>
<keyword evidence="3" id="KW-1185">Reference proteome</keyword>
<evidence type="ECO:0000256" key="1">
    <source>
        <dbReference type="SAM" id="SignalP"/>
    </source>
</evidence>
<feature type="signal peptide" evidence="1">
    <location>
        <begin position="1"/>
        <end position="35"/>
    </location>
</feature>
<feature type="chain" id="PRO_5016005877" description="Secreted protein" evidence="1">
    <location>
        <begin position="36"/>
        <end position="96"/>
    </location>
</feature>
<sequence>MDFWPRQQQSLELTWGRWVDLLLLLRVLRVSRVNAVSMKRKHREDEKSYCLLRELYAACTAFYCITCTPCLASLIQTNKVLGANKQRLLSGAGQIE</sequence>
<organism evidence="2 3">
    <name type="scientific">Aspergillus violaceofuscus (strain CBS 115571)</name>
    <dbReference type="NCBI Taxonomy" id="1450538"/>
    <lineage>
        <taxon>Eukaryota</taxon>
        <taxon>Fungi</taxon>
        <taxon>Dikarya</taxon>
        <taxon>Ascomycota</taxon>
        <taxon>Pezizomycotina</taxon>
        <taxon>Eurotiomycetes</taxon>
        <taxon>Eurotiomycetidae</taxon>
        <taxon>Eurotiales</taxon>
        <taxon>Aspergillaceae</taxon>
        <taxon>Aspergillus</taxon>
    </lineage>
</organism>
<evidence type="ECO:0008006" key="4">
    <source>
        <dbReference type="Google" id="ProtNLM"/>
    </source>
</evidence>
<evidence type="ECO:0000313" key="3">
    <source>
        <dbReference type="Proteomes" id="UP000249829"/>
    </source>
</evidence>
<reference evidence="2 3" key="1">
    <citation type="submission" date="2018-02" db="EMBL/GenBank/DDBJ databases">
        <title>The genomes of Aspergillus section Nigri reveals drivers in fungal speciation.</title>
        <authorList>
            <consortium name="DOE Joint Genome Institute"/>
            <person name="Vesth T.C."/>
            <person name="Nybo J."/>
            <person name="Theobald S."/>
            <person name="Brandl J."/>
            <person name="Frisvad J.C."/>
            <person name="Nielsen K.F."/>
            <person name="Lyhne E.K."/>
            <person name="Kogle M.E."/>
            <person name="Kuo A."/>
            <person name="Riley R."/>
            <person name="Clum A."/>
            <person name="Nolan M."/>
            <person name="Lipzen A."/>
            <person name="Salamov A."/>
            <person name="Henrissat B."/>
            <person name="Wiebenga A."/>
            <person name="De vries R.P."/>
            <person name="Grigoriev I.V."/>
            <person name="Mortensen U.H."/>
            <person name="Andersen M.R."/>
            <person name="Baker S.E."/>
        </authorList>
    </citation>
    <scope>NUCLEOTIDE SEQUENCE [LARGE SCALE GENOMIC DNA]</scope>
    <source>
        <strain evidence="2 3">CBS 115571</strain>
    </source>
</reference>
<accession>A0A2V5H8P9</accession>
<dbReference type="AlphaFoldDB" id="A0A2V5H8P9"/>
<proteinExistence type="predicted"/>